<evidence type="ECO:0000256" key="4">
    <source>
        <dbReference type="ARBA" id="ARBA00022475"/>
    </source>
</evidence>
<feature type="transmembrane region" description="Helical" evidence="9">
    <location>
        <begin position="873"/>
        <end position="892"/>
    </location>
</feature>
<dbReference type="PRINTS" id="PR00702">
    <property type="entry name" value="ACRIFLAVINRP"/>
</dbReference>
<evidence type="ECO:0000313" key="11">
    <source>
        <dbReference type="Proteomes" id="UP000185557"/>
    </source>
</evidence>
<comment type="caution">
    <text evidence="10">The sequence shown here is derived from an EMBL/GenBank/DDBJ whole genome shotgun (WGS) entry which is preliminary data.</text>
</comment>
<evidence type="ECO:0000256" key="8">
    <source>
        <dbReference type="ARBA" id="ARBA00023136"/>
    </source>
</evidence>
<dbReference type="NCBIfam" id="NF000282">
    <property type="entry name" value="RND_permease_1"/>
    <property type="match status" value="1"/>
</dbReference>
<evidence type="ECO:0000256" key="2">
    <source>
        <dbReference type="ARBA" id="ARBA00010942"/>
    </source>
</evidence>
<keyword evidence="3" id="KW-0813">Transport</keyword>
<comment type="similarity">
    <text evidence="2">Belongs to the resistance-nodulation-cell division (RND) (TC 2.A.6) family.</text>
</comment>
<dbReference type="PANTHER" id="PTHR32063">
    <property type="match status" value="1"/>
</dbReference>
<feature type="transmembrane region" description="Helical" evidence="9">
    <location>
        <begin position="342"/>
        <end position="361"/>
    </location>
</feature>
<dbReference type="Gene3D" id="1.20.1640.10">
    <property type="entry name" value="Multidrug efflux transporter AcrB transmembrane domain"/>
    <property type="match status" value="2"/>
</dbReference>
<dbReference type="GO" id="GO:0009636">
    <property type="term" value="P:response to toxic substance"/>
    <property type="evidence" value="ECO:0007669"/>
    <property type="project" value="UniProtKB-ARBA"/>
</dbReference>
<feature type="transmembrane region" description="Helical" evidence="9">
    <location>
        <begin position="472"/>
        <end position="499"/>
    </location>
</feature>
<dbReference type="RefSeq" id="WP_073607382.1">
    <property type="nucleotide sequence ID" value="NZ_MRCG01000002.1"/>
</dbReference>
<evidence type="ECO:0000256" key="9">
    <source>
        <dbReference type="SAM" id="Phobius"/>
    </source>
</evidence>
<dbReference type="FunFam" id="1.20.1640.10:FF:000001">
    <property type="entry name" value="Efflux pump membrane transporter"/>
    <property type="match status" value="1"/>
</dbReference>
<dbReference type="PANTHER" id="PTHR32063:SF11">
    <property type="entry name" value="CATION OR DRUG EFFLUX SYSTEM PROTEIN"/>
    <property type="match status" value="1"/>
</dbReference>
<dbReference type="NCBIfam" id="TIGR00915">
    <property type="entry name" value="2A0602"/>
    <property type="match status" value="1"/>
</dbReference>
<dbReference type="AlphaFoldDB" id="A0A1U7J9J3"/>
<feature type="transmembrane region" description="Helical" evidence="9">
    <location>
        <begin position="440"/>
        <end position="460"/>
    </location>
</feature>
<organism evidence="10 11">
    <name type="scientific">Phormidium tenue NIES-30</name>
    <dbReference type="NCBI Taxonomy" id="549789"/>
    <lineage>
        <taxon>Bacteria</taxon>
        <taxon>Bacillati</taxon>
        <taxon>Cyanobacteriota</taxon>
        <taxon>Cyanophyceae</taxon>
        <taxon>Oscillatoriophycideae</taxon>
        <taxon>Oscillatoriales</taxon>
        <taxon>Oscillatoriaceae</taxon>
        <taxon>Phormidium</taxon>
    </lineage>
</organism>
<proteinExistence type="inferred from homology"/>
<dbReference type="InterPro" id="IPR001036">
    <property type="entry name" value="Acrflvin-R"/>
</dbReference>
<reference evidence="10 11" key="1">
    <citation type="submission" date="2016-11" db="EMBL/GenBank/DDBJ databases">
        <title>Draft Genome Sequences of Nine Cyanobacterial Strains from Diverse Habitats.</title>
        <authorList>
            <person name="Zhu T."/>
            <person name="Hou S."/>
            <person name="Lu X."/>
            <person name="Hess W.R."/>
        </authorList>
    </citation>
    <scope>NUCLEOTIDE SEQUENCE [LARGE SCALE GENOMIC DNA]</scope>
    <source>
        <strain evidence="10 11">NIES-30</strain>
    </source>
</reference>
<feature type="transmembrane region" description="Helical" evidence="9">
    <location>
        <begin position="368"/>
        <end position="389"/>
    </location>
</feature>
<dbReference type="Pfam" id="PF00873">
    <property type="entry name" value="ACR_tran"/>
    <property type="match status" value="1"/>
</dbReference>
<comment type="subcellular location">
    <subcellularLocation>
        <location evidence="1">Cell inner membrane</location>
        <topology evidence="1">Multi-pass membrane protein</topology>
    </subcellularLocation>
</comment>
<evidence type="ECO:0000256" key="7">
    <source>
        <dbReference type="ARBA" id="ARBA00022989"/>
    </source>
</evidence>
<dbReference type="Gene3D" id="3.30.70.1440">
    <property type="entry name" value="Multidrug efflux transporter AcrB pore domain"/>
    <property type="match status" value="1"/>
</dbReference>
<dbReference type="SUPFAM" id="SSF82866">
    <property type="entry name" value="Multidrug efflux transporter AcrB transmembrane domain"/>
    <property type="match status" value="2"/>
</dbReference>
<dbReference type="GO" id="GO:0015562">
    <property type="term" value="F:efflux transmembrane transporter activity"/>
    <property type="evidence" value="ECO:0007669"/>
    <property type="project" value="InterPro"/>
</dbReference>
<dbReference type="InterPro" id="IPR027463">
    <property type="entry name" value="AcrB_DN_DC_subdom"/>
</dbReference>
<keyword evidence="11" id="KW-1185">Reference proteome</keyword>
<feature type="transmembrane region" description="Helical" evidence="9">
    <location>
        <begin position="930"/>
        <end position="950"/>
    </location>
</feature>
<accession>A0A1U7J9J3</accession>
<keyword evidence="5" id="KW-0997">Cell inner membrane</keyword>
<keyword evidence="4" id="KW-1003">Cell membrane</keyword>
<dbReference type="FunFam" id="3.30.70.1430:FF:000001">
    <property type="entry name" value="Efflux pump membrane transporter"/>
    <property type="match status" value="1"/>
</dbReference>
<evidence type="ECO:0000313" key="10">
    <source>
        <dbReference type="EMBL" id="OKH50142.1"/>
    </source>
</evidence>
<dbReference type="SUPFAM" id="SSF82714">
    <property type="entry name" value="Multidrug efflux transporter AcrB TolC docking domain, DN and DC subdomains"/>
    <property type="match status" value="2"/>
</dbReference>
<keyword evidence="7 9" id="KW-1133">Transmembrane helix</keyword>
<dbReference type="Gene3D" id="3.30.70.1430">
    <property type="entry name" value="Multidrug efflux transporter AcrB pore domain"/>
    <property type="match status" value="2"/>
</dbReference>
<evidence type="ECO:0000256" key="3">
    <source>
        <dbReference type="ARBA" id="ARBA00022448"/>
    </source>
</evidence>
<dbReference type="SUPFAM" id="SSF82693">
    <property type="entry name" value="Multidrug efflux transporter AcrB pore domain, PN1, PN2, PC1 and PC2 subdomains"/>
    <property type="match status" value="3"/>
</dbReference>
<gene>
    <name evidence="10" type="ORF">NIES30_05440</name>
</gene>
<dbReference type="GO" id="GO:0005886">
    <property type="term" value="C:plasma membrane"/>
    <property type="evidence" value="ECO:0007669"/>
    <property type="project" value="UniProtKB-SubCell"/>
</dbReference>
<feature type="transmembrane region" description="Helical" evidence="9">
    <location>
        <begin position="899"/>
        <end position="918"/>
    </location>
</feature>
<protein>
    <submittedName>
        <fullName evidence="10">RND transporter</fullName>
    </submittedName>
</protein>
<keyword evidence="8 9" id="KW-0472">Membrane</keyword>
<dbReference type="STRING" id="549789.NIES30_05440"/>
<feature type="transmembrane region" description="Helical" evidence="9">
    <location>
        <begin position="395"/>
        <end position="419"/>
    </location>
</feature>
<evidence type="ECO:0000256" key="1">
    <source>
        <dbReference type="ARBA" id="ARBA00004429"/>
    </source>
</evidence>
<feature type="transmembrane region" description="Helical" evidence="9">
    <location>
        <begin position="534"/>
        <end position="556"/>
    </location>
</feature>
<dbReference type="InterPro" id="IPR004764">
    <property type="entry name" value="MdtF-like"/>
</dbReference>
<evidence type="ECO:0000256" key="6">
    <source>
        <dbReference type="ARBA" id="ARBA00022692"/>
    </source>
</evidence>
<dbReference type="EMBL" id="MRCG01000002">
    <property type="protein sequence ID" value="OKH50142.1"/>
    <property type="molecule type" value="Genomic_DNA"/>
</dbReference>
<dbReference type="GO" id="GO:0042910">
    <property type="term" value="F:xenobiotic transmembrane transporter activity"/>
    <property type="evidence" value="ECO:0007669"/>
    <property type="project" value="TreeGrafter"/>
</dbReference>
<sequence length="1040" mass="112737">MFTDFFIKKPVFAIVCALVTLVVGLISLPLLPIEQYPDISPVQITVTANAVGANAQVVEETVTNVLERQINGVEGMRYISSTSSNDGTSTIVVTFRQGYNIDVAASDVQNRVLQAEPQLPEAVRQTGVQVSKQSSSIVLAMALYSEDDRYDDTFISNYADLYVLDALRRIPGVGTLVPFGERRYAMRLWLDPNRLASRQLTAQDVITALRQQNVQLGVGSIGQPPNPDGQLYQIDLQTLGRLSSPAEFEEVVLKAGAAGDLVKLKDVGRAELGAERYSTFARYSGHPAVGYQILQTPGSNSLAIAKAVKAEMARLAERFPPGLIYEIPYDSSRFVEASFREVIITLLQAVVLVVLVIFVFLQDWRTTVIPAITIPVSLVGTFAFVKLFGFSLNSLTLFGLTLATGMVVDDAIVIVEDISRLIQREGLSPMQAAIASMRNLVGAVIATSLVLMAVFVPVGFFPGTAGQLYQQFALTIAFAIALSTFNALTLTPALSALLLRAQPRQTGALGWIYRRINGFLTGLERSYHWGLGRLMRWQSAVLVGFVGLLVATGWLYTQVPQAFLPEEDQGYFISILQGPDGTSLNYTEQVVAQAEQQLLAVPELEGTFAMGGVGFNGNTPNRGILFAPLKSWQERRQPEQSVTGILNRVRLPLMGIPQAPVIAVNPPTIPSLGSVGGFVFQLQDRDSSTADIQELDQMKGAILAQANQTPGLQGVFSLYTANAPQLQVEVNRDRAEALQVPVEDIFSTLQTYMGSRYVNDFNAFGRTYRVYVQADAAFRAEPDSIGQLYVRSRLNEMIPLSALVTITRTTGPQIINHYNLHRSIEINGSAAPGTSSGQAMQAMAKLATEVLPPNLGFEWSGISLEELESGGKAPIIFGLGIFFVFLVLAAQYNSFVDPLTIMLAVPLAVLGALVAQSMRGLYNDVYCQVGLVMLIGLASKNAILIVEFANQLRDEGLSLTQAAVQASQERLRPILMTAISTLLGIYPLMVATGAGSASRQSLGTAIFGGMLVATVLTLFVVPVLYIAIGHMQQRVAKAFR</sequence>
<evidence type="ECO:0000256" key="5">
    <source>
        <dbReference type="ARBA" id="ARBA00022519"/>
    </source>
</evidence>
<dbReference type="OrthoDB" id="9791035at2"/>
<feature type="transmembrane region" description="Helical" evidence="9">
    <location>
        <begin position="12"/>
        <end position="31"/>
    </location>
</feature>
<feature type="transmembrane region" description="Helical" evidence="9">
    <location>
        <begin position="1006"/>
        <end position="1028"/>
    </location>
</feature>
<dbReference type="Gene3D" id="3.30.70.1320">
    <property type="entry name" value="Multidrug efflux transporter AcrB pore domain like"/>
    <property type="match status" value="1"/>
</dbReference>
<name>A0A1U7J9J3_9CYAN</name>
<feature type="transmembrane region" description="Helical" evidence="9">
    <location>
        <begin position="971"/>
        <end position="994"/>
    </location>
</feature>
<dbReference type="Gene3D" id="3.30.2090.10">
    <property type="entry name" value="Multidrug efflux transporter AcrB TolC docking domain, DN and DC subdomains"/>
    <property type="match status" value="2"/>
</dbReference>
<keyword evidence="6 9" id="KW-0812">Transmembrane</keyword>
<dbReference type="Proteomes" id="UP000185557">
    <property type="component" value="Unassembled WGS sequence"/>
</dbReference>